<protein>
    <submittedName>
        <fullName evidence="2">GNAT family N-acetyltransferase</fullName>
    </submittedName>
</protein>
<dbReference type="Pfam" id="PF00583">
    <property type="entry name" value="Acetyltransf_1"/>
    <property type="match status" value="2"/>
</dbReference>
<dbReference type="PANTHER" id="PTHR43617">
    <property type="entry name" value="L-AMINO ACID N-ACETYLTRANSFERASE"/>
    <property type="match status" value="1"/>
</dbReference>
<name>A0ABN1FG78_9BACI</name>
<dbReference type="CDD" id="cd04301">
    <property type="entry name" value="NAT_SF"/>
    <property type="match status" value="2"/>
</dbReference>
<comment type="caution">
    <text evidence="2">The sequence shown here is derived from an EMBL/GenBank/DDBJ whole genome shotgun (WGS) entry which is preliminary data.</text>
</comment>
<gene>
    <name evidence="2" type="ORF">GCM10009001_02580</name>
</gene>
<feature type="domain" description="N-acetyltransferase" evidence="1">
    <location>
        <begin position="172"/>
        <end position="318"/>
    </location>
</feature>
<evidence type="ECO:0000313" key="3">
    <source>
        <dbReference type="Proteomes" id="UP001500866"/>
    </source>
</evidence>
<keyword evidence="3" id="KW-1185">Reference proteome</keyword>
<accession>A0ABN1FG78</accession>
<feature type="domain" description="N-acetyltransferase" evidence="1">
    <location>
        <begin position="1"/>
        <end position="167"/>
    </location>
</feature>
<reference evidence="2 3" key="1">
    <citation type="journal article" date="2019" name="Int. J. Syst. Evol. Microbiol.">
        <title>The Global Catalogue of Microorganisms (GCM) 10K type strain sequencing project: providing services to taxonomists for standard genome sequencing and annotation.</title>
        <authorList>
            <consortium name="The Broad Institute Genomics Platform"/>
            <consortium name="The Broad Institute Genome Sequencing Center for Infectious Disease"/>
            <person name="Wu L."/>
            <person name="Ma J."/>
        </authorList>
    </citation>
    <scope>NUCLEOTIDE SEQUENCE [LARGE SCALE GENOMIC DNA]</scope>
    <source>
        <strain evidence="2 3">JCM 15395</strain>
    </source>
</reference>
<dbReference type="Proteomes" id="UP001500866">
    <property type="component" value="Unassembled WGS sequence"/>
</dbReference>
<dbReference type="InterPro" id="IPR050276">
    <property type="entry name" value="MshD_Acetyltransferase"/>
</dbReference>
<proteinExistence type="predicted"/>
<dbReference type="PROSITE" id="PS51186">
    <property type="entry name" value="GNAT"/>
    <property type="match status" value="2"/>
</dbReference>
<evidence type="ECO:0000259" key="1">
    <source>
        <dbReference type="PROSITE" id="PS51186"/>
    </source>
</evidence>
<dbReference type="InterPro" id="IPR016181">
    <property type="entry name" value="Acyl_CoA_acyltransferase"/>
</dbReference>
<dbReference type="EMBL" id="BAAADS010000001">
    <property type="protein sequence ID" value="GAA0590116.1"/>
    <property type="molecule type" value="Genomic_DNA"/>
</dbReference>
<sequence length="318" mass="36639">MRLIPWSEEWIDEIVELWNKEIGSNFPMRKELFKQNSFDDINVCNRGSGIVLDHNNDVIGFIVAKVLQEKLVENMDENLGWIQTILVDKTYRLKGIGTALLSIAENELKQNNAHRIRLGGDPWHYFPGIPQSSSDLEKWFTSKGYSKTGIEFDLINHPSTLYSISFNVNKDVHFSLLQNDEKEDLLSFLKECFPGRWEYEAFKYFESGGSGRGFVVLKKSERIIGFCRINDRDAPLIAQNVYWDPLFNQKVGGIGPLGIDPNEQKKGYGIEIVKAAISFLQKRSIDTFIIDWTSLTAFYAKLGFDKWKSYSTYIKHLK</sequence>
<dbReference type="InterPro" id="IPR000182">
    <property type="entry name" value="GNAT_dom"/>
</dbReference>
<evidence type="ECO:0000313" key="2">
    <source>
        <dbReference type="EMBL" id="GAA0590116.1"/>
    </source>
</evidence>
<dbReference type="Gene3D" id="3.40.630.30">
    <property type="match status" value="2"/>
</dbReference>
<organism evidence="2 3">
    <name type="scientific">Virgibacillus siamensis</name>
    <dbReference type="NCBI Taxonomy" id="480071"/>
    <lineage>
        <taxon>Bacteria</taxon>
        <taxon>Bacillati</taxon>
        <taxon>Bacillota</taxon>
        <taxon>Bacilli</taxon>
        <taxon>Bacillales</taxon>
        <taxon>Bacillaceae</taxon>
        <taxon>Virgibacillus</taxon>
    </lineage>
</organism>
<dbReference type="SUPFAM" id="SSF55729">
    <property type="entry name" value="Acyl-CoA N-acyltransferases (Nat)"/>
    <property type="match status" value="2"/>
</dbReference>